<protein>
    <submittedName>
        <fullName evidence="1">Uncharacterized protein</fullName>
    </submittedName>
</protein>
<organism evidence="1 2">
    <name type="scientific">Lysobacter enzymogenes</name>
    <dbReference type="NCBI Taxonomy" id="69"/>
    <lineage>
        <taxon>Bacteria</taxon>
        <taxon>Pseudomonadati</taxon>
        <taxon>Pseudomonadota</taxon>
        <taxon>Gammaproteobacteria</taxon>
        <taxon>Lysobacterales</taxon>
        <taxon>Lysobacteraceae</taxon>
        <taxon>Lysobacter</taxon>
    </lineage>
</organism>
<dbReference type="KEGG" id="lez:GLE_0742"/>
<name>A0A0S2DC44_LYSEN</name>
<evidence type="ECO:0000313" key="2">
    <source>
        <dbReference type="Proteomes" id="UP000061569"/>
    </source>
</evidence>
<proteinExistence type="predicted"/>
<dbReference type="Proteomes" id="UP000061569">
    <property type="component" value="Chromosome"/>
</dbReference>
<gene>
    <name evidence="1" type="ORF">GLE_0742</name>
</gene>
<sequence>MDGCHFHIEILAPSGLSGIEAHLADCAMPLQPYRSGFNDQVILRHGGDIDEFEFAMDPSTTGLLHASGSIFREESQAWRMVESLSRALRLAGFAHRAGMDNAAGNGLFREIDYRWGGT</sequence>
<evidence type="ECO:0000313" key="1">
    <source>
        <dbReference type="EMBL" id="ALN56100.1"/>
    </source>
</evidence>
<dbReference type="AlphaFoldDB" id="A0A0S2DC44"/>
<dbReference type="PATRIC" id="fig|69.6.peg.730"/>
<dbReference type="EMBL" id="CP013140">
    <property type="protein sequence ID" value="ALN56100.1"/>
    <property type="molecule type" value="Genomic_DNA"/>
</dbReference>
<reference evidence="1 2" key="1">
    <citation type="submission" date="2015-11" db="EMBL/GenBank/DDBJ databases">
        <title>Genome sequences of Lysobacter enzymogenes strain C3 and Lysobacter antibioticus ATCC 29479.</title>
        <authorList>
            <person name="Kobayashi D.Y."/>
        </authorList>
    </citation>
    <scope>NUCLEOTIDE SEQUENCE [LARGE SCALE GENOMIC DNA]</scope>
    <source>
        <strain evidence="1 2">C3</strain>
    </source>
</reference>
<accession>A0A0S2DC44</accession>